<dbReference type="PANTHER" id="PTHR31956">
    <property type="entry name" value="NON-SPECIFIC PHOSPHOLIPASE C4-RELATED"/>
    <property type="match status" value="1"/>
</dbReference>
<dbReference type="EMBL" id="RBRY01000161">
    <property type="protein sequence ID" value="RMR51359.1"/>
    <property type="molecule type" value="Genomic_DNA"/>
</dbReference>
<dbReference type="AlphaFoldDB" id="A0A3M4VJC7"/>
<sequence length="661" mass="70826">MGTKHNATLFITNDTGGNADIILFHTDSNDQRQSGQWAAQPGQTVGPLEVTFETGLDVIDVLDYWSVMVNVRDGESPGYYANTGTAANNYKKECQLQSKDAGQTITLSVSTAKFNIALKSGGCSDGMKKLAPAAATPITHVFVVMLENHSFDNIFAMSGIPGITAATTNDSNTYKEDVYNVQASAPVSMPSDPGHEFNDVLEQLTGGSDFVKGQPYPTINNSGFASSYATSTTEYPKKAPSPEDVIDVMSCFDTRTQLPVIYNLATEFAICDHWHSSIPGPTWPNRFFVHGASSAGFDDSPKQDQMLTWETTDGFVYPNGSIFQRLKDANIQYRIYNDAQVQPKTYLSLYSDQPERGTPLGAVPQVAALKGLSVFDIESLQHFADDLQQPYPFSYTFIEPHYGSASTDYAGGSSQHPMDDVYGGEHLLQAVYAAIRNSPYWNTSLLIVTYDEHGGLYDSVAPGTITAPGDKFPAANNTHGFDFTTAGVRVPAIVASPLIPKGTVDSTLYDHASVPALLEKLWGLPPLTQRDANANTPLHLLSLATPRDTPSALANPKAPVKETRATPGATENAATLANPVPVSGNLAGTLAILRKMDAELSAGKPAGLLPEQNLAAVGLLAATGQVATVKTLGNAEQYAEQVLDKVHHAKVLRGLAEADRS</sequence>
<dbReference type="Pfam" id="PF04185">
    <property type="entry name" value="Phosphoesterase"/>
    <property type="match status" value="1"/>
</dbReference>
<dbReference type="GO" id="GO:0009395">
    <property type="term" value="P:phospholipid catabolic process"/>
    <property type="evidence" value="ECO:0007669"/>
    <property type="project" value="TreeGrafter"/>
</dbReference>
<gene>
    <name evidence="2" type="ORF">ALP84_02607</name>
</gene>
<name>A0A3M4VJC7_PSECI</name>
<accession>A0A3M4VJC7</accession>
<dbReference type="RefSeq" id="WP_200986070.1">
    <property type="nucleotide sequence ID" value="NZ_BLVX01000006.1"/>
</dbReference>
<reference evidence="2 3" key="1">
    <citation type="submission" date="2018-08" db="EMBL/GenBank/DDBJ databases">
        <title>Recombination of ecologically and evolutionarily significant loci maintains genetic cohesion in the Pseudomonas syringae species complex.</title>
        <authorList>
            <person name="Dillon M."/>
            <person name="Thakur S."/>
            <person name="Almeida R.N.D."/>
            <person name="Weir B.S."/>
            <person name="Guttman D.S."/>
        </authorList>
    </citation>
    <scope>NUCLEOTIDE SEQUENCE [LARGE SCALE GENOMIC DNA]</scope>
    <source>
        <strain evidence="2 3">ICMP 6917</strain>
    </source>
</reference>
<dbReference type="InterPro" id="IPR017850">
    <property type="entry name" value="Alkaline_phosphatase_core_sf"/>
</dbReference>
<evidence type="ECO:0000313" key="3">
    <source>
        <dbReference type="Proteomes" id="UP000278332"/>
    </source>
</evidence>
<evidence type="ECO:0000313" key="2">
    <source>
        <dbReference type="EMBL" id="RMR51359.1"/>
    </source>
</evidence>
<proteinExistence type="predicted"/>
<dbReference type="GO" id="GO:0042578">
    <property type="term" value="F:phosphoric ester hydrolase activity"/>
    <property type="evidence" value="ECO:0007669"/>
    <property type="project" value="UniProtKB-ARBA"/>
</dbReference>
<dbReference type="SUPFAM" id="SSF53649">
    <property type="entry name" value="Alkaline phosphatase-like"/>
    <property type="match status" value="1"/>
</dbReference>
<dbReference type="PANTHER" id="PTHR31956:SF1">
    <property type="entry name" value="NON-SPECIFIC PHOSPHOLIPASE C1"/>
    <property type="match status" value="1"/>
</dbReference>
<dbReference type="Gene3D" id="2.60.40.3820">
    <property type="match status" value="1"/>
</dbReference>
<keyword evidence="1" id="KW-0378">Hydrolase</keyword>
<evidence type="ECO:0000256" key="1">
    <source>
        <dbReference type="ARBA" id="ARBA00022801"/>
    </source>
</evidence>
<dbReference type="Proteomes" id="UP000278332">
    <property type="component" value="Unassembled WGS sequence"/>
</dbReference>
<dbReference type="InterPro" id="IPR007312">
    <property type="entry name" value="Phosphoesterase"/>
</dbReference>
<protein>
    <submittedName>
        <fullName evidence="2">Acid phosphatase</fullName>
    </submittedName>
</protein>
<comment type="caution">
    <text evidence="2">The sequence shown here is derived from an EMBL/GenBank/DDBJ whole genome shotgun (WGS) entry which is preliminary data.</text>
</comment>
<dbReference type="Gene3D" id="3.40.720.10">
    <property type="entry name" value="Alkaline Phosphatase, subunit A"/>
    <property type="match status" value="2"/>
</dbReference>
<organism evidence="2 3">
    <name type="scientific">Pseudomonas cichorii</name>
    <dbReference type="NCBI Taxonomy" id="36746"/>
    <lineage>
        <taxon>Bacteria</taxon>
        <taxon>Pseudomonadati</taxon>
        <taxon>Pseudomonadota</taxon>
        <taxon>Gammaproteobacteria</taxon>
        <taxon>Pseudomonadales</taxon>
        <taxon>Pseudomonadaceae</taxon>
        <taxon>Pseudomonas</taxon>
    </lineage>
</organism>